<name>A0ABT6FQU3_9FLAO</name>
<gene>
    <name evidence="4" type="ORF">OSR52_07095</name>
</gene>
<dbReference type="Pfam" id="PF00881">
    <property type="entry name" value="Nitroreductase"/>
    <property type="match status" value="2"/>
</dbReference>
<comment type="caution">
    <text evidence="4">The sequence shown here is derived from an EMBL/GenBank/DDBJ whole genome shotgun (WGS) entry which is preliminary data.</text>
</comment>
<keyword evidence="5" id="KW-1185">Reference proteome</keyword>
<dbReference type="PANTHER" id="PTHR43673">
    <property type="entry name" value="NAD(P)H NITROREDUCTASE YDGI-RELATED"/>
    <property type="match status" value="1"/>
</dbReference>
<reference evidence="4" key="1">
    <citation type="submission" date="2022-11" db="EMBL/GenBank/DDBJ databases">
        <title>High-quality draft genome sequence of Galbibacter sp. strain CMA-7.</title>
        <authorList>
            <person name="Wei L."/>
            <person name="Dong C."/>
            <person name="Shao Z."/>
        </authorList>
    </citation>
    <scope>NUCLEOTIDE SEQUENCE</scope>
    <source>
        <strain evidence="4">CMA-7</strain>
    </source>
</reference>
<dbReference type="Proteomes" id="UP001153642">
    <property type="component" value="Unassembled WGS sequence"/>
</dbReference>
<dbReference type="Gene3D" id="3.40.109.10">
    <property type="entry name" value="NADH Oxidase"/>
    <property type="match status" value="1"/>
</dbReference>
<accession>A0ABT6FQU3</accession>
<dbReference type="EMBL" id="JAPMUA010000002">
    <property type="protein sequence ID" value="MDG3585632.1"/>
    <property type="molecule type" value="Genomic_DNA"/>
</dbReference>
<dbReference type="InterPro" id="IPR000415">
    <property type="entry name" value="Nitroreductase-like"/>
</dbReference>
<keyword evidence="2" id="KW-0560">Oxidoreductase</keyword>
<evidence type="ECO:0000256" key="1">
    <source>
        <dbReference type="ARBA" id="ARBA00007118"/>
    </source>
</evidence>
<sequence>MTGLEQLQLDKIAKTDHEIYALLKQRWSPRMFKDDKIPEKEIKQLFEAARWAASSSNLQPWRFIYAEKGTDAYDKIVACLSNFNKSWVINAPILIITAYKEKREDGEVNFHALHDLGLAVGNMSVQAQYMNIGIHQMAGIDWEKAQKTFKIPKGYHVATAIAAGYYGGDFEKLNEDLLDMEKSERERIPQKDFAYKDAWKE</sequence>
<comment type="similarity">
    <text evidence="1">Belongs to the nitroreductase family.</text>
</comment>
<dbReference type="CDD" id="cd02138">
    <property type="entry name" value="TdsD-like"/>
    <property type="match status" value="1"/>
</dbReference>
<organism evidence="4 5">
    <name type="scientific">Galbibacter pacificus</name>
    <dbReference type="NCBI Taxonomy" id="2996052"/>
    <lineage>
        <taxon>Bacteria</taxon>
        <taxon>Pseudomonadati</taxon>
        <taxon>Bacteroidota</taxon>
        <taxon>Flavobacteriia</taxon>
        <taxon>Flavobacteriales</taxon>
        <taxon>Flavobacteriaceae</taxon>
        <taxon>Galbibacter</taxon>
    </lineage>
</organism>
<dbReference type="PANTHER" id="PTHR43673:SF10">
    <property type="entry name" value="NADH DEHYDROGENASE_NAD(P)H NITROREDUCTASE XCC3605-RELATED"/>
    <property type="match status" value="1"/>
</dbReference>
<evidence type="ECO:0000313" key="5">
    <source>
        <dbReference type="Proteomes" id="UP001153642"/>
    </source>
</evidence>
<protein>
    <submittedName>
        <fullName evidence="4">Nitroreductase family protein</fullName>
    </submittedName>
</protein>
<evidence type="ECO:0000259" key="3">
    <source>
        <dbReference type="Pfam" id="PF00881"/>
    </source>
</evidence>
<dbReference type="SUPFAM" id="SSF55469">
    <property type="entry name" value="FMN-dependent nitroreductase-like"/>
    <property type="match status" value="1"/>
</dbReference>
<feature type="domain" description="Nitroreductase" evidence="3">
    <location>
        <begin position="82"/>
        <end position="165"/>
    </location>
</feature>
<proteinExistence type="inferred from homology"/>
<dbReference type="InterPro" id="IPR029479">
    <property type="entry name" value="Nitroreductase"/>
</dbReference>
<dbReference type="RefSeq" id="WP_277899106.1">
    <property type="nucleotide sequence ID" value="NZ_JAPMUA010000002.1"/>
</dbReference>
<feature type="domain" description="Nitroreductase" evidence="3">
    <location>
        <begin position="23"/>
        <end position="68"/>
    </location>
</feature>
<evidence type="ECO:0000256" key="2">
    <source>
        <dbReference type="ARBA" id="ARBA00023002"/>
    </source>
</evidence>
<evidence type="ECO:0000313" key="4">
    <source>
        <dbReference type="EMBL" id="MDG3585632.1"/>
    </source>
</evidence>